<keyword evidence="5" id="KW-1185">Reference proteome</keyword>
<feature type="region of interest" description="Disordered" evidence="1">
    <location>
        <begin position="179"/>
        <end position="212"/>
    </location>
</feature>
<reference evidence="4 5" key="1">
    <citation type="submission" date="2019-05" db="EMBL/GenBank/DDBJ databases">
        <title>Another draft genome of Portunus trituberculatus and its Hox gene families provides insights of decapod evolution.</title>
        <authorList>
            <person name="Jeong J.-H."/>
            <person name="Song I."/>
            <person name="Kim S."/>
            <person name="Choi T."/>
            <person name="Kim D."/>
            <person name="Ryu S."/>
            <person name="Kim W."/>
        </authorList>
    </citation>
    <scope>NUCLEOTIDE SEQUENCE [LARGE SCALE GENOMIC DNA]</scope>
    <source>
        <tissue evidence="4">Muscle</tissue>
    </source>
</reference>
<name>A0A5B7KAV2_PORTR</name>
<accession>A0A5B7KAV2</accession>
<keyword evidence="3" id="KW-0732">Signal</keyword>
<keyword evidence="2" id="KW-0812">Transmembrane</keyword>
<comment type="caution">
    <text evidence="4">The sequence shown here is derived from an EMBL/GenBank/DDBJ whole genome shotgun (WGS) entry which is preliminary data.</text>
</comment>
<protein>
    <submittedName>
        <fullName evidence="4">Uncharacterized protein</fullName>
    </submittedName>
</protein>
<keyword evidence="2" id="KW-1133">Transmembrane helix</keyword>
<dbReference type="EMBL" id="VSRR010128433">
    <property type="protein sequence ID" value="MPD01745.1"/>
    <property type="molecule type" value="Genomic_DNA"/>
</dbReference>
<proteinExistence type="predicted"/>
<dbReference type="AlphaFoldDB" id="A0A5B7KAV2"/>
<feature type="signal peptide" evidence="3">
    <location>
        <begin position="1"/>
        <end position="24"/>
    </location>
</feature>
<organism evidence="4 5">
    <name type="scientific">Portunus trituberculatus</name>
    <name type="common">Swimming crab</name>
    <name type="synonym">Neptunus trituberculatus</name>
    <dbReference type="NCBI Taxonomy" id="210409"/>
    <lineage>
        <taxon>Eukaryota</taxon>
        <taxon>Metazoa</taxon>
        <taxon>Ecdysozoa</taxon>
        <taxon>Arthropoda</taxon>
        <taxon>Crustacea</taxon>
        <taxon>Multicrustacea</taxon>
        <taxon>Malacostraca</taxon>
        <taxon>Eumalacostraca</taxon>
        <taxon>Eucarida</taxon>
        <taxon>Decapoda</taxon>
        <taxon>Pleocyemata</taxon>
        <taxon>Brachyura</taxon>
        <taxon>Eubrachyura</taxon>
        <taxon>Portunoidea</taxon>
        <taxon>Portunidae</taxon>
        <taxon>Portuninae</taxon>
        <taxon>Portunus</taxon>
    </lineage>
</organism>
<feature type="transmembrane region" description="Helical" evidence="2">
    <location>
        <begin position="232"/>
        <end position="254"/>
    </location>
</feature>
<feature type="chain" id="PRO_5022702467" evidence="3">
    <location>
        <begin position="25"/>
        <end position="263"/>
    </location>
</feature>
<gene>
    <name evidence="4" type="ORF">E2C01_097285</name>
</gene>
<evidence type="ECO:0000256" key="1">
    <source>
        <dbReference type="SAM" id="MobiDB-lite"/>
    </source>
</evidence>
<evidence type="ECO:0000313" key="5">
    <source>
        <dbReference type="Proteomes" id="UP000324222"/>
    </source>
</evidence>
<evidence type="ECO:0000313" key="4">
    <source>
        <dbReference type="EMBL" id="MPD01745.1"/>
    </source>
</evidence>
<evidence type="ECO:0000256" key="3">
    <source>
        <dbReference type="SAM" id="SignalP"/>
    </source>
</evidence>
<keyword evidence="2" id="KW-0472">Membrane</keyword>
<dbReference type="Proteomes" id="UP000324222">
    <property type="component" value="Unassembled WGS sequence"/>
</dbReference>
<sequence length="263" mass="28516">MVVTLPALFLLVVVVLSSTHVAHPVEVCLRIHIRVNEGGIKTVQTFKGSETMYLIPEQRFKGIILETKKGSEVYNITFPINETCYVDDSTKWNELKVDVKPHPNVNPTGVLLEVRIGKCTIGCTTDVLTSESEYTIISDGASKWRASLAKICDINKVLENKDEDEDKYTPGLCSEKPYNSKKKTSISRPTPISSPPPPTATTTTGVKTRTTQTASASISPTAAISLLEKVSYVLAVVVVVVVVGVVGIVVKQLLRNGAPPRLG</sequence>
<feature type="compositionally biased region" description="Low complexity" evidence="1">
    <location>
        <begin position="200"/>
        <end position="212"/>
    </location>
</feature>
<evidence type="ECO:0000256" key="2">
    <source>
        <dbReference type="SAM" id="Phobius"/>
    </source>
</evidence>